<dbReference type="Proteomes" id="UP000585272">
    <property type="component" value="Unassembled WGS sequence"/>
</dbReference>
<dbReference type="PANTHER" id="PTHR33303">
    <property type="entry name" value="CYTOPLASMIC PROTEIN-RELATED"/>
    <property type="match status" value="1"/>
</dbReference>
<dbReference type="Pfam" id="PF13380">
    <property type="entry name" value="CoA_binding_2"/>
    <property type="match status" value="1"/>
</dbReference>
<sequence length="141" mass="15181">MTTDGNASDEAIRELLSVPRTWAVVGCSPRADRDSHRIAALLQSRGNRIVPINPAALSILGEPAYPTLADARDQVEIDVVDVFRRSEEAGVHVDEAVAIGARAAWLQLGVVDEAAAARARARGLTVVMDRCPAIEYRRLGI</sequence>
<dbReference type="PANTHER" id="PTHR33303:SF2">
    <property type="entry name" value="COA-BINDING DOMAIN-CONTAINING PROTEIN"/>
    <property type="match status" value="1"/>
</dbReference>
<dbReference type="InterPro" id="IPR003781">
    <property type="entry name" value="CoA-bd"/>
</dbReference>
<dbReference type="AlphaFoldDB" id="A0A840ICU6"/>
<dbReference type="SMART" id="SM00881">
    <property type="entry name" value="CoA_binding"/>
    <property type="match status" value="1"/>
</dbReference>
<dbReference type="RefSeq" id="WP_183340724.1">
    <property type="nucleotide sequence ID" value="NZ_JACHNU010000001.1"/>
</dbReference>
<dbReference type="SUPFAM" id="SSF51735">
    <property type="entry name" value="NAD(P)-binding Rossmann-fold domains"/>
    <property type="match status" value="1"/>
</dbReference>
<proteinExistence type="predicted"/>
<feature type="domain" description="CoA-binding" evidence="1">
    <location>
        <begin position="15"/>
        <end position="110"/>
    </location>
</feature>
<protein>
    <recommendedName>
        <fullName evidence="1">CoA-binding domain-containing protein</fullName>
    </recommendedName>
</protein>
<organism evidence="2 3">
    <name type="scientific">Conexibacter arvalis</name>
    <dbReference type="NCBI Taxonomy" id="912552"/>
    <lineage>
        <taxon>Bacteria</taxon>
        <taxon>Bacillati</taxon>
        <taxon>Actinomycetota</taxon>
        <taxon>Thermoleophilia</taxon>
        <taxon>Solirubrobacterales</taxon>
        <taxon>Conexibacteraceae</taxon>
        <taxon>Conexibacter</taxon>
    </lineage>
</organism>
<evidence type="ECO:0000259" key="1">
    <source>
        <dbReference type="SMART" id="SM00881"/>
    </source>
</evidence>
<evidence type="ECO:0000313" key="3">
    <source>
        <dbReference type="Proteomes" id="UP000585272"/>
    </source>
</evidence>
<name>A0A840ICU6_9ACTN</name>
<dbReference type="EMBL" id="JACHNU010000001">
    <property type="protein sequence ID" value="MBB4662043.1"/>
    <property type="molecule type" value="Genomic_DNA"/>
</dbReference>
<evidence type="ECO:0000313" key="2">
    <source>
        <dbReference type="EMBL" id="MBB4662043.1"/>
    </source>
</evidence>
<dbReference type="InterPro" id="IPR036291">
    <property type="entry name" value="NAD(P)-bd_dom_sf"/>
</dbReference>
<reference evidence="2 3" key="1">
    <citation type="submission" date="2020-08" db="EMBL/GenBank/DDBJ databases">
        <title>Genomic Encyclopedia of Archaeal and Bacterial Type Strains, Phase II (KMG-II): from individual species to whole genera.</title>
        <authorList>
            <person name="Goeker M."/>
        </authorList>
    </citation>
    <scope>NUCLEOTIDE SEQUENCE [LARGE SCALE GENOMIC DNA]</scope>
    <source>
        <strain evidence="2 3">DSM 23288</strain>
    </source>
</reference>
<accession>A0A840ICU6</accession>
<gene>
    <name evidence="2" type="ORF">BDZ31_001616</name>
</gene>
<keyword evidence="3" id="KW-1185">Reference proteome</keyword>
<comment type="caution">
    <text evidence="2">The sequence shown here is derived from an EMBL/GenBank/DDBJ whole genome shotgun (WGS) entry which is preliminary data.</text>
</comment>
<dbReference type="Gene3D" id="3.40.50.720">
    <property type="entry name" value="NAD(P)-binding Rossmann-like Domain"/>
    <property type="match status" value="1"/>
</dbReference>